<evidence type="ECO:0000259" key="4">
    <source>
        <dbReference type="PROSITE" id="PS50102"/>
    </source>
</evidence>
<name>A0A9Q0APJ8_9PEZI</name>
<dbReference type="PANTHER" id="PTHR19965:SF82">
    <property type="entry name" value="THO COMPLEX SUBUNIT 4"/>
    <property type="match status" value="1"/>
</dbReference>
<sequence length="301" mass="33042">MDRSLDEIVAENQQQKRNPRRRGGNGGNGGGRPRERDSYPRDGSTRDDSRNMDSEWVHDKFEDSHSHGRSRNSRRRNSPGPSSHNETRGTKIKVENVHYDLSQGDLNGLFSKIGPLVKVELVYDRAGRSEGIAFVTYEEYQDAKEAVREFDGANAKGQPIRLSIMPSGPRRNPFDTAQMPGRSLADRITVPSGRSRSYSPGGDRGIDRYIPAGGRRSRSPLPRRRGGGRRPGQQREGGGRGGAARDGERKGREGREGRPKKTQDELDAEMADYFGATSEAPAAAEPAAAAQAGGDDIDMIE</sequence>
<evidence type="ECO:0000256" key="3">
    <source>
        <dbReference type="SAM" id="MobiDB-lite"/>
    </source>
</evidence>
<dbReference type="GO" id="GO:0003729">
    <property type="term" value="F:mRNA binding"/>
    <property type="evidence" value="ECO:0007669"/>
    <property type="project" value="TreeGrafter"/>
</dbReference>
<keyword evidence="6" id="KW-1185">Reference proteome</keyword>
<evidence type="ECO:0000256" key="2">
    <source>
        <dbReference type="PROSITE-ProRule" id="PRU00176"/>
    </source>
</evidence>
<reference evidence="5" key="1">
    <citation type="submission" date="2021-03" db="EMBL/GenBank/DDBJ databases">
        <title>Revisited historic fungal species revealed as producer of novel bioactive compounds through whole genome sequencing and comparative genomics.</title>
        <authorList>
            <person name="Vignolle G.A."/>
            <person name="Hochenegger N."/>
            <person name="Mach R.L."/>
            <person name="Mach-Aigner A.R."/>
            <person name="Javad Rahimi M."/>
            <person name="Salim K.A."/>
            <person name="Chan C.M."/>
            <person name="Lim L.B.L."/>
            <person name="Cai F."/>
            <person name="Druzhinina I.S."/>
            <person name="U'Ren J.M."/>
            <person name="Derntl C."/>
        </authorList>
    </citation>
    <scope>NUCLEOTIDE SEQUENCE</scope>
    <source>
        <strain evidence="5">TUCIM 5799</strain>
    </source>
</reference>
<keyword evidence="1 2" id="KW-0694">RNA-binding</keyword>
<evidence type="ECO:0000256" key="1">
    <source>
        <dbReference type="ARBA" id="ARBA00022884"/>
    </source>
</evidence>
<dbReference type="EMBL" id="JAFIMR010000014">
    <property type="protein sequence ID" value="KAI1870066.1"/>
    <property type="molecule type" value="Genomic_DNA"/>
</dbReference>
<feature type="compositionally biased region" description="Low complexity" evidence="3">
    <location>
        <begin position="192"/>
        <end position="201"/>
    </location>
</feature>
<dbReference type="Gene3D" id="3.30.70.330">
    <property type="match status" value="1"/>
</dbReference>
<comment type="caution">
    <text evidence="5">The sequence shown here is derived from an EMBL/GenBank/DDBJ whole genome shotgun (WGS) entry which is preliminary data.</text>
</comment>
<dbReference type="InterPro" id="IPR051229">
    <property type="entry name" value="ALYREF_mRNA_export"/>
</dbReference>
<dbReference type="SMART" id="SM00360">
    <property type="entry name" value="RRM"/>
    <property type="match status" value="1"/>
</dbReference>
<dbReference type="CDD" id="cd12418">
    <property type="entry name" value="RRM_Aly_REF_like"/>
    <property type="match status" value="1"/>
</dbReference>
<feature type="region of interest" description="Disordered" evidence="3">
    <location>
        <begin position="1"/>
        <end position="92"/>
    </location>
</feature>
<feature type="domain" description="RRM" evidence="4">
    <location>
        <begin position="90"/>
        <end position="167"/>
    </location>
</feature>
<dbReference type="InterPro" id="IPR012677">
    <property type="entry name" value="Nucleotide-bd_a/b_plait_sf"/>
</dbReference>
<dbReference type="Pfam" id="PF00076">
    <property type="entry name" value="RRM_1"/>
    <property type="match status" value="1"/>
</dbReference>
<dbReference type="SUPFAM" id="SSF54928">
    <property type="entry name" value="RNA-binding domain, RBD"/>
    <property type="match status" value="1"/>
</dbReference>
<feature type="compositionally biased region" description="Basic and acidic residues" evidence="3">
    <location>
        <begin position="32"/>
        <end position="66"/>
    </location>
</feature>
<feature type="compositionally biased region" description="Low complexity" evidence="3">
    <location>
        <begin position="279"/>
        <end position="292"/>
    </location>
</feature>
<evidence type="ECO:0000313" key="5">
    <source>
        <dbReference type="EMBL" id="KAI1870066.1"/>
    </source>
</evidence>
<dbReference type="SMART" id="SM01218">
    <property type="entry name" value="FoP_duplication"/>
    <property type="match status" value="1"/>
</dbReference>
<feature type="compositionally biased region" description="Basic and acidic residues" evidence="3">
    <location>
        <begin position="243"/>
        <end position="264"/>
    </location>
</feature>
<gene>
    <name evidence="5" type="ORF">JX265_006236</name>
</gene>
<evidence type="ECO:0000313" key="6">
    <source>
        <dbReference type="Proteomes" id="UP000829685"/>
    </source>
</evidence>
<dbReference type="GO" id="GO:0005634">
    <property type="term" value="C:nucleus"/>
    <property type="evidence" value="ECO:0007669"/>
    <property type="project" value="TreeGrafter"/>
</dbReference>
<protein>
    <recommendedName>
        <fullName evidence="4">RRM domain-containing protein</fullName>
    </recommendedName>
</protein>
<accession>A0A9Q0APJ8</accession>
<dbReference type="PANTHER" id="PTHR19965">
    <property type="entry name" value="RNA AND EXPORT FACTOR BINDING PROTEIN"/>
    <property type="match status" value="1"/>
</dbReference>
<dbReference type="OrthoDB" id="5382468at2759"/>
<proteinExistence type="predicted"/>
<organism evidence="5 6">
    <name type="scientific">Neoarthrinium moseri</name>
    <dbReference type="NCBI Taxonomy" id="1658444"/>
    <lineage>
        <taxon>Eukaryota</taxon>
        <taxon>Fungi</taxon>
        <taxon>Dikarya</taxon>
        <taxon>Ascomycota</taxon>
        <taxon>Pezizomycotina</taxon>
        <taxon>Sordariomycetes</taxon>
        <taxon>Xylariomycetidae</taxon>
        <taxon>Amphisphaeriales</taxon>
        <taxon>Apiosporaceae</taxon>
        <taxon>Neoarthrinium</taxon>
    </lineage>
</organism>
<feature type="compositionally biased region" description="Basic residues" evidence="3">
    <location>
        <begin position="67"/>
        <end position="77"/>
    </location>
</feature>
<dbReference type="Proteomes" id="UP000829685">
    <property type="component" value="Unassembled WGS sequence"/>
</dbReference>
<dbReference type="InterPro" id="IPR025715">
    <property type="entry name" value="FoP_C"/>
</dbReference>
<dbReference type="InterPro" id="IPR000504">
    <property type="entry name" value="RRM_dom"/>
</dbReference>
<feature type="region of interest" description="Disordered" evidence="3">
    <location>
        <begin position="151"/>
        <end position="301"/>
    </location>
</feature>
<dbReference type="PROSITE" id="PS50102">
    <property type="entry name" value="RRM"/>
    <property type="match status" value="1"/>
</dbReference>
<feature type="compositionally biased region" description="Basic residues" evidence="3">
    <location>
        <begin position="215"/>
        <end position="228"/>
    </location>
</feature>
<dbReference type="AlphaFoldDB" id="A0A9Q0APJ8"/>
<dbReference type="InterPro" id="IPR035979">
    <property type="entry name" value="RBD_domain_sf"/>
</dbReference>